<sequence length="256" mass="28325">MVKTDNRKALMPLFEGFEDSVLISCAEGRTGICHCDDPDAPTAGVIEAGDFYFTAGDPAFAREAFEIAKGNSEAVFMPASEGWIKALTGLGEGIITTTRYRTSPPEKYDIDKISKLADVSEFADYKLEMISDRYYAQALEAEWSWAFVGNFLDYKDFSENAFGCCITHEGRLICAASCYSVYSRGVEVEIATHPDYRRKGLATIAGAAFIAECVRRGLRPHWDAANTMSLKIASKFGYTLKEEYTALCFDEGEKSD</sequence>
<dbReference type="InterPro" id="IPR016181">
    <property type="entry name" value="Acyl_CoA_acyltransferase"/>
</dbReference>
<dbReference type="GO" id="GO:0016747">
    <property type="term" value="F:acyltransferase activity, transferring groups other than amino-acyl groups"/>
    <property type="evidence" value="ECO:0007669"/>
    <property type="project" value="InterPro"/>
</dbReference>
<keyword evidence="2" id="KW-0808">Transferase</keyword>
<dbReference type="Gene3D" id="3.40.630.30">
    <property type="match status" value="1"/>
</dbReference>
<dbReference type="Proteomes" id="UP000186015">
    <property type="component" value="Unassembled WGS sequence"/>
</dbReference>
<dbReference type="EMBL" id="FOAT01000006">
    <property type="protein sequence ID" value="SEK81166.1"/>
    <property type="molecule type" value="Genomic_DNA"/>
</dbReference>
<accession>A0A1H7K3S4</accession>
<dbReference type="InterPro" id="IPR000182">
    <property type="entry name" value="GNAT_dom"/>
</dbReference>
<dbReference type="AlphaFoldDB" id="A0A1H7K3S4"/>
<reference evidence="2 3" key="1">
    <citation type="submission" date="2016-10" db="EMBL/GenBank/DDBJ databases">
        <authorList>
            <person name="de Groot N.N."/>
        </authorList>
    </citation>
    <scope>NUCLEOTIDE SEQUENCE [LARGE SCALE GENOMIC DNA]</scope>
    <source>
        <strain evidence="2 3">KH2T6</strain>
    </source>
</reference>
<dbReference type="SUPFAM" id="SSF55729">
    <property type="entry name" value="Acyl-CoA N-acyltransferases (Nat)"/>
    <property type="match status" value="1"/>
</dbReference>
<gene>
    <name evidence="2" type="ORF">SAMN05216469_10636</name>
</gene>
<organism evidence="2 3">
    <name type="scientific">Ruminococcus albus</name>
    <dbReference type="NCBI Taxonomy" id="1264"/>
    <lineage>
        <taxon>Bacteria</taxon>
        <taxon>Bacillati</taxon>
        <taxon>Bacillota</taxon>
        <taxon>Clostridia</taxon>
        <taxon>Eubacteriales</taxon>
        <taxon>Oscillospiraceae</taxon>
        <taxon>Ruminococcus</taxon>
    </lineage>
</organism>
<dbReference type="PANTHER" id="PTHR31143">
    <property type="match status" value="1"/>
</dbReference>
<dbReference type="PANTHER" id="PTHR31143:SF2">
    <property type="entry name" value="FR47-LIKE DOMAIN-CONTAINING PROTEIN-RELATED"/>
    <property type="match status" value="1"/>
</dbReference>
<protein>
    <submittedName>
        <fullName evidence="2">GNAT acetyltransferase</fullName>
    </submittedName>
</protein>
<evidence type="ECO:0000313" key="2">
    <source>
        <dbReference type="EMBL" id="SEK81166.1"/>
    </source>
</evidence>
<feature type="domain" description="N-acetyltransferase" evidence="1">
    <location>
        <begin position="123"/>
        <end position="256"/>
    </location>
</feature>
<dbReference type="Pfam" id="PF12746">
    <property type="entry name" value="GNAT_acetyltran"/>
    <property type="match status" value="1"/>
</dbReference>
<dbReference type="InterPro" id="IPR027365">
    <property type="entry name" value="GNAT_acetyltra_YdfB-like"/>
</dbReference>
<evidence type="ECO:0000313" key="3">
    <source>
        <dbReference type="Proteomes" id="UP000186015"/>
    </source>
</evidence>
<dbReference type="RefSeq" id="WP_074832949.1">
    <property type="nucleotide sequence ID" value="NZ_FOAT01000006.1"/>
</dbReference>
<dbReference type="PROSITE" id="PS51186">
    <property type="entry name" value="GNAT"/>
    <property type="match status" value="1"/>
</dbReference>
<proteinExistence type="predicted"/>
<evidence type="ECO:0000259" key="1">
    <source>
        <dbReference type="PROSITE" id="PS51186"/>
    </source>
</evidence>
<dbReference type="Gene3D" id="3.40.630.110">
    <property type="entry name" value="GNAT acetyltransferase-like"/>
    <property type="match status" value="1"/>
</dbReference>
<dbReference type="OrthoDB" id="7054616at2"/>
<dbReference type="CDD" id="cd04301">
    <property type="entry name" value="NAT_SF"/>
    <property type="match status" value="1"/>
</dbReference>
<name>A0A1H7K3S4_RUMAL</name>
<dbReference type="InterPro" id="IPR042573">
    <property type="entry name" value="GNAT_acetyltra_N"/>
</dbReference>